<evidence type="ECO:0000259" key="8">
    <source>
        <dbReference type="Pfam" id="PF06814"/>
    </source>
</evidence>
<feature type="transmembrane region" description="Helical" evidence="6">
    <location>
        <begin position="467"/>
        <end position="485"/>
    </location>
</feature>
<proteinExistence type="predicted"/>
<dbReference type="InterPro" id="IPR053937">
    <property type="entry name" value="GOST_TM"/>
</dbReference>
<dbReference type="Proteomes" id="UP001190700">
    <property type="component" value="Unassembled WGS sequence"/>
</dbReference>
<feature type="transmembrane region" description="Helical" evidence="6">
    <location>
        <begin position="372"/>
        <end position="393"/>
    </location>
</feature>
<dbReference type="InterPro" id="IPR009637">
    <property type="entry name" value="GPR107/GPR108-like"/>
</dbReference>
<dbReference type="PANTHER" id="PTHR21229:SF2">
    <property type="entry name" value="RE59932P"/>
    <property type="match status" value="1"/>
</dbReference>
<evidence type="ECO:0000313" key="10">
    <source>
        <dbReference type="Proteomes" id="UP001190700"/>
    </source>
</evidence>
<gene>
    <name evidence="9" type="ORF">CYMTET_13205</name>
</gene>
<reference evidence="9 10" key="1">
    <citation type="journal article" date="2015" name="Genome Biol. Evol.">
        <title>Comparative Genomics of a Bacterivorous Green Alga Reveals Evolutionary Causalities and Consequences of Phago-Mixotrophic Mode of Nutrition.</title>
        <authorList>
            <person name="Burns J.A."/>
            <person name="Paasch A."/>
            <person name="Narechania A."/>
            <person name="Kim E."/>
        </authorList>
    </citation>
    <scope>NUCLEOTIDE SEQUENCE [LARGE SCALE GENOMIC DNA]</scope>
    <source>
        <strain evidence="9 10">PLY_AMNH</strain>
    </source>
</reference>
<name>A0AAE0GIX7_9CHLO</name>
<dbReference type="GO" id="GO:0016020">
    <property type="term" value="C:membrane"/>
    <property type="evidence" value="ECO:0007669"/>
    <property type="project" value="UniProtKB-SubCell"/>
</dbReference>
<feature type="transmembrane region" description="Helical" evidence="6">
    <location>
        <begin position="243"/>
        <end position="260"/>
    </location>
</feature>
<sequence length="553" mass="62860">MKPTTFLRIWLLIFSSGAHGPVSSSGVIVSKRLLTDSRSLISISEPFGFSSGGLAEFWISKVDVSGKMTRKIVQHRKTDAKKSKLKGWKPKMSTKHSIGFLLAPPRLGKEIWANNTIQQRLQRERRWMRRHKAEGSKITGISPRNPVPDPDCALSDPRVTTLFFLPLSPEKFTDGVYTHSWSSPRGSLGEYEIFFVNCQELAVVNFTLTVKLTNSAGPYSGAGVSRSHLSAERMVLPALYDKAFVLYIITCLGWTSVIYVRRGYASAIHGAMAGLLFLKSMSVLSQANSVHTMEVTGDFGTGIGIYVLLTTLRGIFLAAICVFIFVGWSFLKPYLPDREKILLPVVIALQLGANLLKIILEEQSMSFSPWHTLLYLIDLLCLCAILLPIGMLMRRPFVHPPVQRSNQPYWQSAGETYTLEEKDSLLKQKLQQFRTLYLIFVSFEFLPRLLGHLWVTYSPYETRWRVHFLREFVVYFFYCVIGWLIRPDVNNPYLASKTKDLFIVNQRATAVHSLWQVHSTDTKTSSVFGTWKMFKKSPQQDVQPFNATFIRTF</sequence>
<evidence type="ECO:0000256" key="3">
    <source>
        <dbReference type="ARBA" id="ARBA00022729"/>
    </source>
</evidence>
<feature type="domain" description="GOST seven transmembrane" evidence="8">
    <location>
        <begin position="238"/>
        <end position="491"/>
    </location>
</feature>
<dbReference type="EMBL" id="LGRX02005233">
    <property type="protein sequence ID" value="KAK3278891.1"/>
    <property type="molecule type" value="Genomic_DNA"/>
</dbReference>
<accession>A0AAE0GIX7</accession>
<keyword evidence="3 7" id="KW-0732">Signal</keyword>
<dbReference type="PANTHER" id="PTHR21229">
    <property type="entry name" value="LUNG SEVEN TRANSMEMBRANE RECEPTOR"/>
    <property type="match status" value="1"/>
</dbReference>
<dbReference type="AlphaFoldDB" id="A0AAE0GIX7"/>
<keyword evidence="10" id="KW-1185">Reference proteome</keyword>
<keyword evidence="5 6" id="KW-0472">Membrane</keyword>
<evidence type="ECO:0000256" key="6">
    <source>
        <dbReference type="SAM" id="Phobius"/>
    </source>
</evidence>
<feature type="chain" id="PRO_5042018718" description="GOST seven transmembrane domain-containing protein" evidence="7">
    <location>
        <begin position="21"/>
        <end position="553"/>
    </location>
</feature>
<dbReference type="GO" id="GO:0005794">
    <property type="term" value="C:Golgi apparatus"/>
    <property type="evidence" value="ECO:0007669"/>
    <property type="project" value="TreeGrafter"/>
</dbReference>
<feature type="transmembrane region" description="Helical" evidence="6">
    <location>
        <begin position="436"/>
        <end position="455"/>
    </location>
</feature>
<feature type="transmembrane region" description="Helical" evidence="6">
    <location>
        <begin position="267"/>
        <end position="285"/>
    </location>
</feature>
<evidence type="ECO:0000313" key="9">
    <source>
        <dbReference type="EMBL" id="KAK3278891.1"/>
    </source>
</evidence>
<feature type="transmembrane region" description="Helical" evidence="6">
    <location>
        <begin position="341"/>
        <end position="360"/>
    </location>
</feature>
<dbReference type="Pfam" id="PF06814">
    <property type="entry name" value="GOST_TM"/>
    <property type="match status" value="1"/>
</dbReference>
<keyword evidence="4 6" id="KW-1133">Transmembrane helix</keyword>
<protein>
    <recommendedName>
        <fullName evidence="8">GOST seven transmembrane domain-containing protein</fullName>
    </recommendedName>
</protein>
<evidence type="ECO:0000256" key="4">
    <source>
        <dbReference type="ARBA" id="ARBA00022989"/>
    </source>
</evidence>
<keyword evidence="2 6" id="KW-0812">Transmembrane</keyword>
<feature type="signal peptide" evidence="7">
    <location>
        <begin position="1"/>
        <end position="20"/>
    </location>
</feature>
<evidence type="ECO:0000256" key="7">
    <source>
        <dbReference type="SAM" id="SignalP"/>
    </source>
</evidence>
<evidence type="ECO:0000256" key="1">
    <source>
        <dbReference type="ARBA" id="ARBA00004141"/>
    </source>
</evidence>
<comment type="subcellular location">
    <subcellularLocation>
        <location evidence="1">Membrane</location>
        <topology evidence="1">Multi-pass membrane protein</topology>
    </subcellularLocation>
</comment>
<evidence type="ECO:0000256" key="5">
    <source>
        <dbReference type="ARBA" id="ARBA00023136"/>
    </source>
</evidence>
<evidence type="ECO:0000256" key="2">
    <source>
        <dbReference type="ARBA" id="ARBA00022692"/>
    </source>
</evidence>
<feature type="transmembrane region" description="Helical" evidence="6">
    <location>
        <begin position="305"/>
        <end position="329"/>
    </location>
</feature>
<organism evidence="9 10">
    <name type="scientific">Cymbomonas tetramitiformis</name>
    <dbReference type="NCBI Taxonomy" id="36881"/>
    <lineage>
        <taxon>Eukaryota</taxon>
        <taxon>Viridiplantae</taxon>
        <taxon>Chlorophyta</taxon>
        <taxon>Pyramimonadophyceae</taxon>
        <taxon>Pyramimonadales</taxon>
        <taxon>Pyramimonadaceae</taxon>
        <taxon>Cymbomonas</taxon>
    </lineage>
</organism>
<comment type="caution">
    <text evidence="9">The sequence shown here is derived from an EMBL/GenBank/DDBJ whole genome shotgun (WGS) entry which is preliminary data.</text>
</comment>